<evidence type="ECO:0000256" key="3">
    <source>
        <dbReference type="ARBA" id="ARBA00022448"/>
    </source>
</evidence>
<evidence type="ECO:0000256" key="4">
    <source>
        <dbReference type="ARBA" id="ARBA00022692"/>
    </source>
</evidence>
<evidence type="ECO:0000256" key="1">
    <source>
        <dbReference type="ARBA" id="ARBA00004448"/>
    </source>
</evidence>
<reference evidence="10" key="2">
    <citation type="submission" date="2020-08" db="EMBL/GenBank/DDBJ databases">
        <title>Plant Genome Project.</title>
        <authorList>
            <person name="Zhang R.-G."/>
        </authorList>
    </citation>
    <scope>NUCLEOTIDE SEQUENCE</scope>
    <source>
        <strain evidence="10">Huo1</strain>
        <tissue evidence="10">Leaf</tissue>
    </source>
</reference>
<dbReference type="GO" id="GO:0005743">
    <property type="term" value="C:mitochondrial inner membrane"/>
    <property type="evidence" value="ECO:0007669"/>
    <property type="project" value="UniProtKB-SubCell"/>
</dbReference>
<organism evidence="10">
    <name type="scientific">Salvia splendens</name>
    <name type="common">Scarlet sage</name>
    <dbReference type="NCBI Taxonomy" id="180675"/>
    <lineage>
        <taxon>Eukaryota</taxon>
        <taxon>Viridiplantae</taxon>
        <taxon>Streptophyta</taxon>
        <taxon>Embryophyta</taxon>
        <taxon>Tracheophyta</taxon>
        <taxon>Spermatophyta</taxon>
        <taxon>Magnoliopsida</taxon>
        <taxon>eudicotyledons</taxon>
        <taxon>Gunneridae</taxon>
        <taxon>Pentapetalae</taxon>
        <taxon>asterids</taxon>
        <taxon>lamiids</taxon>
        <taxon>Lamiales</taxon>
        <taxon>Lamiaceae</taxon>
        <taxon>Nepetoideae</taxon>
        <taxon>Mentheae</taxon>
        <taxon>Salviinae</taxon>
        <taxon>Salvia</taxon>
        <taxon>Salvia subgen. Calosphace</taxon>
        <taxon>core Calosphace</taxon>
    </lineage>
</organism>
<evidence type="ECO:0000256" key="9">
    <source>
        <dbReference type="RuleBase" id="RU363100"/>
    </source>
</evidence>
<keyword evidence="6 9" id="KW-1133">Transmembrane helix</keyword>
<keyword evidence="7 9" id="KW-0496">Mitochondrion</keyword>
<dbReference type="Pfam" id="PF03650">
    <property type="entry name" value="MPC"/>
    <property type="match status" value="1"/>
</dbReference>
<dbReference type="AlphaFoldDB" id="A0A8X8WDK2"/>
<evidence type="ECO:0000256" key="8">
    <source>
        <dbReference type="ARBA" id="ARBA00023136"/>
    </source>
</evidence>
<evidence type="ECO:0000256" key="7">
    <source>
        <dbReference type="ARBA" id="ARBA00023128"/>
    </source>
</evidence>
<comment type="caution">
    <text evidence="10">The sequence shown here is derived from an EMBL/GenBank/DDBJ whole genome shotgun (WGS) entry which is preliminary data.</text>
</comment>
<evidence type="ECO:0000256" key="6">
    <source>
        <dbReference type="ARBA" id="ARBA00022989"/>
    </source>
</evidence>
<keyword evidence="8 9" id="KW-0472">Membrane</keyword>
<comment type="similarity">
    <text evidence="2 9">Belongs to the mitochondrial pyruvate carrier (MPC) (TC 2.A.105) family.</text>
</comment>
<evidence type="ECO:0000256" key="2">
    <source>
        <dbReference type="ARBA" id="ARBA00006416"/>
    </source>
</evidence>
<keyword evidence="3 9" id="KW-0813">Transport</keyword>
<gene>
    <name evidence="10" type="ORF">SASPL_146591</name>
</gene>
<keyword evidence="4 9" id="KW-0812">Transmembrane</keyword>
<feature type="transmembrane region" description="Helical" evidence="9">
    <location>
        <begin position="12"/>
        <end position="34"/>
    </location>
</feature>
<dbReference type="PANTHER" id="PTHR14154">
    <property type="entry name" value="UPF0041 BRAIN PROTEIN 44-RELATED"/>
    <property type="match status" value="1"/>
</dbReference>
<keyword evidence="11" id="KW-1185">Reference proteome</keyword>
<dbReference type="EMBL" id="PNBA02000018">
    <property type="protein sequence ID" value="KAG6392374.1"/>
    <property type="molecule type" value="Genomic_DNA"/>
</dbReference>
<accession>A0A8X8WDK2</accession>
<protein>
    <recommendedName>
        <fullName evidence="9">Mitochondrial pyruvate carrier</fullName>
    </recommendedName>
</protein>
<proteinExistence type="inferred from homology"/>
<dbReference type="Proteomes" id="UP000298416">
    <property type="component" value="Unassembled WGS sequence"/>
</dbReference>
<feature type="transmembrane region" description="Helical" evidence="9">
    <location>
        <begin position="55"/>
        <end position="73"/>
    </location>
</feature>
<name>A0A8X8WDK2_SALSN</name>
<dbReference type="GO" id="GO:0006850">
    <property type="term" value="P:pyruvate import into mitochondria"/>
    <property type="evidence" value="ECO:0007669"/>
    <property type="project" value="InterPro"/>
</dbReference>
<reference evidence="10" key="1">
    <citation type="submission" date="2018-01" db="EMBL/GenBank/DDBJ databases">
        <authorList>
            <person name="Mao J.F."/>
        </authorList>
    </citation>
    <scope>NUCLEOTIDE SEQUENCE</scope>
    <source>
        <strain evidence="10">Huo1</strain>
        <tissue evidence="10">Leaf</tissue>
    </source>
</reference>
<comment type="subcellular location">
    <subcellularLocation>
        <location evidence="1 9">Mitochondrion inner membrane</location>
        <topology evidence="1 9">Multi-pass membrane protein</topology>
    </subcellularLocation>
</comment>
<evidence type="ECO:0000313" key="11">
    <source>
        <dbReference type="Proteomes" id="UP000298416"/>
    </source>
</evidence>
<evidence type="ECO:0000313" key="10">
    <source>
        <dbReference type="EMBL" id="KAG6392374.1"/>
    </source>
</evidence>
<sequence>MDLISCESCFSNWSAIAIKFGVFMINGVSILFAANKAFYLKMPDIPTLFIKFFDSQALLYLCCMFYAAVHFWAPTFKWGISIANLADSSKPPEKVSYPQQIGNDAAQTILLHLLVVYSYEIPLQLSQLLELFGRVTALLSLLDNKNWNLFSVNIVMAGTGIYQLTRKIRHDYFNDDQTAVTKE</sequence>
<evidence type="ECO:0000256" key="5">
    <source>
        <dbReference type="ARBA" id="ARBA00022792"/>
    </source>
</evidence>
<keyword evidence="5 9" id="KW-0999">Mitochondrion inner membrane</keyword>
<dbReference type="InterPro" id="IPR005336">
    <property type="entry name" value="MPC"/>
</dbReference>
<comment type="function">
    <text evidence="9">Mediates the uptake of pyruvate into mitochondria.</text>
</comment>